<dbReference type="RefSeq" id="WP_074646045.1">
    <property type="nucleotide sequence ID" value="NZ_FNBL01000008.1"/>
</dbReference>
<keyword evidence="7" id="KW-0548">Nucleotidyltransferase</keyword>
<organism evidence="13 14">
    <name type="scientific">Celeribacter baekdonensis</name>
    <dbReference type="NCBI Taxonomy" id="875171"/>
    <lineage>
        <taxon>Bacteria</taxon>
        <taxon>Pseudomonadati</taxon>
        <taxon>Pseudomonadota</taxon>
        <taxon>Alphaproteobacteria</taxon>
        <taxon>Rhodobacterales</taxon>
        <taxon>Roseobacteraceae</taxon>
        <taxon>Celeribacter</taxon>
    </lineage>
</organism>
<keyword evidence="9" id="KW-0274">FAD</keyword>
<name>A0A1G7PT07_9RHOB</name>
<keyword evidence="5" id="KW-0288">FMN</keyword>
<evidence type="ECO:0000256" key="1">
    <source>
        <dbReference type="ARBA" id="ARBA00004726"/>
    </source>
</evidence>
<evidence type="ECO:0000256" key="11">
    <source>
        <dbReference type="ARBA" id="ARBA00049494"/>
    </source>
</evidence>
<evidence type="ECO:0000313" key="13">
    <source>
        <dbReference type="EMBL" id="SDF89368.1"/>
    </source>
</evidence>
<dbReference type="GO" id="GO:0006747">
    <property type="term" value="P:FAD biosynthetic process"/>
    <property type="evidence" value="ECO:0007669"/>
    <property type="project" value="UniProtKB-UniPathway"/>
</dbReference>
<dbReference type="EMBL" id="FNBL01000008">
    <property type="protein sequence ID" value="SDF89368.1"/>
    <property type="molecule type" value="Genomic_DNA"/>
</dbReference>
<dbReference type="GO" id="GO:0009398">
    <property type="term" value="P:FMN biosynthetic process"/>
    <property type="evidence" value="ECO:0007669"/>
    <property type="project" value="TreeGrafter"/>
</dbReference>
<dbReference type="Pfam" id="PF06574">
    <property type="entry name" value="FAD_syn"/>
    <property type="match status" value="1"/>
</dbReference>
<feature type="domain" description="FAD synthetase" evidence="12">
    <location>
        <begin position="21"/>
        <end position="164"/>
    </location>
</feature>
<dbReference type="UniPathway" id="UPA00277">
    <property type="reaction ID" value="UER00407"/>
</dbReference>
<evidence type="ECO:0000256" key="10">
    <source>
        <dbReference type="ARBA" id="ARBA00022840"/>
    </source>
</evidence>
<dbReference type="AlphaFoldDB" id="A0A1G7PT07"/>
<evidence type="ECO:0000259" key="12">
    <source>
        <dbReference type="Pfam" id="PF06574"/>
    </source>
</evidence>
<reference evidence="13 14" key="1">
    <citation type="submission" date="2016-10" db="EMBL/GenBank/DDBJ databases">
        <authorList>
            <person name="de Groot N.N."/>
        </authorList>
    </citation>
    <scope>NUCLEOTIDE SEQUENCE [LARGE SCALE GENOMIC DNA]</scope>
    <source>
        <strain evidence="13 14">DSM 27375</strain>
    </source>
</reference>
<evidence type="ECO:0000256" key="7">
    <source>
        <dbReference type="ARBA" id="ARBA00022695"/>
    </source>
</evidence>
<comment type="similarity">
    <text evidence="2">Belongs to the RibF family.</text>
</comment>
<evidence type="ECO:0000256" key="5">
    <source>
        <dbReference type="ARBA" id="ARBA00022643"/>
    </source>
</evidence>
<dbReference type="CDD" id="cd02064">
    <property type="entry name" value="FAD_synthetase_N"/>
    <property type="match status" value="1"/>
</dbReference>
<comment type="pathway">
    <text evidence="1">Cofactor biosynthesis; FAD biosynthesis; FAD from FMN: step 1/1.</text>
</comment>
<dbReference type="EC" id="2.7.7.2" evidence="3"/>
<dbReference type="InterPro" id="IPR014729">
    <property type="entry name" value="Rossmann-like_a/b/a_fold"/>
</dbReference>
<evidence type="ECO:0000256" key="4">
    <source>
        <dbReference type="ARBA" id="ARBA00022630"/>
    </source>
</evidence>
<proteinExistence type="inferred from homology"/>
<gene>
    <name evidence="13" type="ORF">SAMN04488117_108144</name>
</gene>
<dbReference type="GO" id="GO:0008531">
    <property type="term" value="F:riboflavin kinase activity"/>
    <property type="evidence" value="ECO:0007669"/>
    <property type="project" value="TreeGrafter"/>
</dbReference>
<evidence type="ECO:0000256" key="8">
    <source>
        <dbReference type="ARBA" id="ARBA00022741"/>
    </source>
</evidence>
<keyword evidence="8" id="KW-0547">Nucleotide-binding</keyword>
<comment type="catalytic activity">
    <reaction evidence="11">
        <text>FMN + ATP + H(+) = FAD + diphosphate</text>
        <dbReference type="Rhea" id="RHEA:17237"/>
        <dbReference type="ChEBI" id="CHEBI:15378"/>
        <dbReference type="ChEBI" id="CHEBI:30616"/>
        <dbReference type="ChEBI" id="CHEBI:33019"/>
        <dbReference type="ChEBI" id="CHEBI:57692"/>
        <dbReference type="ChEBI" id="CHEBI:58210"/>
        <dbReference type="EC" id="2.7.7.2"/>
    </reaction>
</comment>
<evidence type="ECO:0000256" key="2">
    <source>
        <dbReference type="ARBA" id="ARBA00010214"/>
    </source>
</evidence>
<dbReference type="InterPro" id="IPR015864">
    <property type="entry name" value="FAD_synthase"/>
</dbReference>
<evidence type="ECO:0000256" key="9">
    <source>
        <dbReference type="ARBA" id="ARBA00022827"/>
    </source>
</evidence>
<sequence>MGLNFSGSHTQIVGDRQIQLDASIVTIGAFDGVHRGHQTLIRRAVAEARSTGVACVVWTFDPAPKVFFGRAAPLSTLTDKIARLARLGPDYIVVACFNKTYCTRSPEDFITDLSRLSPLTVHVGDDFRFGCRQAGDVTLLGQHFNVALADPVLCDGGQVVSSTRIRGLRADGHLAQAKDLQGALGFDALLAGRLMADDTRFKEETHV</sequence>
<dbReference type="OrthoDB" id="9803667at2"/>
<accession>A0A1G7PT07</accession>
<evidence type="ECO:0000313" key="14">
    <source>
        <dbReference type="Proteomes" id="UP000182284"/>
    </source>
</evidence>
<evidence type="ECO:0000256" key="3">
    <source>
        <dbReference type="ARBA" id="ARBA00012393"/>
    </source>
</evidence>
<protein>
    <recommendedName>
        <fullName evidence="3">FAD synthase</fullName>
        <ecNumber evidence="3">2.7.7.2</ecNumber>
    </recommendedName>
</protein>
<dbReference type="GO" id="GO:0005524">
    <property type="term" value="F:ATP binding"/>
    <property type="evidence" value="ECO:0007669"/>
    <property type="project" value="UniProtKB-KW"/>
</dbReference>
<evidence type="ECO:0000256" key="6">
    <source>
        <dbReference type="ARBA" id="ARBA00022679"/>
    </source>
</evidence>
<dbReference type="Gene3D" id="3.40.50.620">
    <property type="entry name" value="HUPs"/>
    <property type="match status" value="1"/>
</dbReference>
<dbReference type="GO" id="GO:0009231">
    <property type="term" value="P:riboflavin biosynthetic process"/>
    <property type="evidence" value="ECO:0007669"/>
    <property type="project" value="InterPro"/>
</dbReference>
<dbReference type="PANTHER" id="PTHR22749:SF6">
    <property type="entry name" value="RIBOFLAVIN KINASE"/>
    <property type="match status" value="1"/>
</dbReference>
<keyword evidence="10" id="KW-0067">ATP-binding</keyword>
<dbReference type="PANTHER" id="PTHR22749">
    <property type="entry name" value="RIBOFLAVIN KINASE/FMN ADENYLYLTRANSFERASE"/>
    <property type="match status" value="1"/>
</dbReference>
<keyword evidence="6" id="KW-0808">Transferase</keyword>
<keyword evidence="4" id="KW-0285">Flavoprotein</keyword>
<dbReference type="InterPro" id="IPR023468">
    <property type="entry name" value="Riboflavin_kinase"/>
</dbReference>
<dbReference type="Proteomes" id="UP000182284">
    <property type="component" value="Unassembled WGS sequence"/>
</dbReference>
<dbReference type="GO" id="GO:0003919">
    <property type="term" value="F:FMN adenylyltransferase activity"/>
    <property type="evidence" value="ECO:0007669"/>
    <property type="project" value="UniProtKB-EC"/>
</dbReference>
<dbReference type="SUPFAM" id="SSF52374">
    <property type="entry name" value="Nucleotidylyl transferase"/>
    <property type="match status" value="1"/>
</dbReference>